<name>A0AAU9K0C6_9CILI</name>
<accession>A0AAU9K0C6</accession>
<dbReference type="Proteomes" id="UP001162131">
    <property type="component" value="Unassembled WGS sequence"/>
</dbReference>
<sequence>MGRTLRINLSGYNPNKHRELWGSGIRRENTLFVSNLPYTADENNLTDFFSDFGPIKSVRFSYDQDGNKRGFAHVVFETADSADAASKLNGSELEGRELRIDKM</sequence>
<keyword evidence="1" id="KW-0677">Repeat</keyword>
<feature type="domain" description="RRM" evidence="4">
    <location>
        <begin position="29"/>
        <end position="103"/>
    </location>
</feature>
<evidence type="ECO:0000256" key="1">
    <source>
        <dbReference type="ARBA" id="ARBA00022737"/>
    </source>
</evidence>
<dbReference type="Pfam" id="PF00076">
    <property type="entry name" value="RRM_1"/>
    <property type="match status" value="1"/>
</dbReference>
<comment type="caution">
    <text evidence="5">The sequence shown here is derived from an EMBL/GenBank/DDBJ whole genome shotgun (WGS) entry which is preliminary data.</text>
</comment>
<reference evidence="5" key="1">
    <citation type="submission" date="2021-09" db="EMBL/GenBank/DDBJ databases">
        <authorList>
            <consortium name="AG Swart"/>
            <person name="Singh M."/>
            <person name="Singh A."/>
            <person name="Seah K."/>
            <person name="Emmerich C."/>
        </authorList>
    </citation>
    <scope>NUCLEOTIDE SEQUENCE</scope>
    <source>
        <strain evidence="5">ATCC30299</strain>
    </source>
</reference>
<keyword evidence="2 3" id="KW-0694">RNA-binding</keyword>
<dbReference type="InterPro" id="IPR012677">
    <property type="entry name" value="Nucleotide-bd_a/b_plait_sf"/>
</dbReference>
<dbReference type="EMBL" id="CAJZBQ010000056">
    <property type="protein sequence ID" value="CAG9333005.1"/>
    <property type="molecule type" value="Genomic_DNA"/>
</dbReference>
<dbReference type="PANTHER" id="PTHR23236">
    <property type="entry name" value="EUKARYOTIC TRANSLATION INITIATION FACTOR 4B/4H"/>
    <property type="match status" value="1"/>
</dbReference>
<evidence type="ECO:0000313" key="6">
    <source>
        <dbReference type="Proteomes" id="UP001162131"/>
    </source>
</evidence>
<dbReference type="Gene3D" id="3.30.70.330">
    <property type="match status" value="1"/>
</dbReference>
<dbReference type="GO" id="GO:0003723">
    <property type="term" value="F:RNA binding"/>
    <property type="evidence" value="ECO:0007669"/>
    <property type="project" value="UniProtKB-UniRule"/>
</dbReference>
<evidence type="ECO:0000259" key="4">
    <source>
        <dbReference type="PROSITE" id="PS50102"/>
    </source>
</evidence>
<dbReference type="SMART" id="SM00360">
    <property type="entry name" value="RRM"/>
    <property type="match status" value="1"/>
</dbReference>
<dbReference type="PROSITE" id="PS50102">
    <property type="entry name" value="RRM"/>
    <property type="match status" value="1"/>
</dbReference>
<dbReference type="InterPro" id="IPR035979">
    <property type="entry name" value="RBD_domain_sf"/>
</dbReference>
<organism evidence="5 6">
    <name type="scientific">Blepharisma stoltei</name>
    <dbReference type="NCBI Taxonomy" id="1481888"/>
    <lineage>
        <taxon>Eukaryota</taxon>
        <taxon>Sar</taxon>
        <taxon>Alveolata</taxon>
        <taxon>Ciliophora</taxon>
        <taxon>Postciliodesmatophora</taxon>
        <taxon>Heterotrichea</taxon>
        <taxon>Heterotrichida</taxon>
        <taxon>Blepharismidae</taxon>
        <taxon>Blepharisma</taxon>
    </lineage>
</organism>
<proteinExistence type="predicted"/>
<evidence type="ECO:0000256" key="3">
    <source>
        <dbReference type="PROSITE-ProRule" id="PRU00176"/>
    </source>
</evidence>
<keyword evidence="6" id="KW-1185">Reference proteome</keyword>
<dbReference type="AlphaFoldDB" id="A0AAU9K0C6"/>
<evidence type="ECO:0000313" key="5">
    <source>
        <dbReference type="EMBL" id="CAG9333005.1"/>
    </source>
</evidence>
<protein>
    <recommendedName>
        <fullName evidence="4">RRM domain-containing protein</fullName>
    </recommendedName>
</protein>
<dbReference type="InterPro" id="IPR000504">
    <property type="entry name" value="RRM_dom"/>
</dbReference>
<evidence type="ECO:0000256" key="2">
    <source>
        <dbReference type="ARBA" id="ARBA00022884"/>
    </source>
</evidence>
<dbReference type="SUPFAM" id="SSF54928">
    <property type="entry name" value="RNA-binding domain, RBD"/>
    <property type="match status" value="1"/>
</dbReference>
<dbReference type="PANTHER" id="PTHR23236:SF119">
    <property type="entry name" value="NUCLEAR RNA-BINDING PROTEIN SART-3"/>
    <property type="match status" value="1"/>
</dbReference>
<gene>
    <name evidence="5" type="ORF">BSTOLATCC_MIC57826</name>
</gene>